<dbReference type="FunFam" id="3.10.450.40:FF:000005">
    <property type="entry name" value="Amine oxidase"/>
    <property type="match status" value="1"/>
</dbReference>
<dbReference type="InterPro" id="IPR036460">
    <property type="entry name" value="Cu_amine_oxidase_C_sf"/>
</dbReference>
<feature type="modified residue" description="2',4',5'-topaquinone" evidence="10">
    <location>
        <position position="421"/>
    </location>
</feature>
<evidence type="ECO:0000259" key="15">
    <source>
        <dbReference type="Pfam" id="PF02728"/>
    </source>
</evidence>
<dbReference type="GO" id="GO:0005507">
    <property type="term" value="F:copper ion binding"/>
    <property type="evidence" value="ECO:0007669"/>
    <property type="project" value="InterPro"/>
</dbReference>
<dbReference type="AlphaFoldDB" id="A0AAU0ATU1"/>
<organism evidence="16">
    <name type="scientific">Symphytum officinale</name>
    <name type="common">Common comfrey</name>
    <dbReference type="NCBI Taxonomy" id="278672"/>
    <lineage>
        <taxon>Eukaryota</taxon>
        <taxon>Viridiplantae</taxon>
        <taxon>Streptophyta</taxon>
        <taxon>Embryophyta</taxon>
        <taxon>Tracheophyta</taxon>
        <taxon>Spermatophyta</taxon>
        <taxon>Magnoliopsida</taxon>
        <taxon>eudicotyledons</taxon>
        <taxon>Gunneridae</taxon>
        <taxon>Pentapetalae</taxon>
        <taxon>asterids</taxon>
        <taxon>lamiids</taxon>
        <taxon>Boraginales</taxon>
        <taxon>Boraginaceae</taxon>
        <taxon>Boraginoideae</taxon>
        <taxon>Boragineae</taxon>
        <taxon>Boragininae</taxon>
        <taxon>Symphytum</taxon>
    </lineage>
</organism>
<sequence length="674" mass="76855">MSPSTLKLSLLFFFFFFFFHIALLSHAFSHPLDPLAPPEITTVQTIVTSYISSSSTNEKVHFHYVGLDEPDKPTINSWLSSSTTSSSNLPPRQAFVIIRIGKQTRELEVDISNHSVVSNKLYNGNGSPTITSEEIDKSNDLPFKYPPFIASIEKRGLKLEEVVCGSCTIGWFGEKETSNRIVNVNCYYMDGTVNIYMRPIGGVVVMVDLDQMKVTGLRDRAIIPVPKAEGTDYRQEKEAAEEGEGRFRSSLEEKVTMQQDHPNFLLDGHLVRWENWEFHLAFDMRAGPIISLASIFDPEQDSYRRVLYKGFLSEMFVPYMDLTYEWYSRSFFDSGEYGGGLCTVPLQPLTDCPANAMFMDGYFPNQDGLPVKTPNVFCVFERDGQDILWRHTETGIPKRLITEVRKEKTLVVRTVLTLSNYDYIIDWEFKTTGVIKITVGATGLLEMRGTEYTHVDQIKEDVYGTLLAENSIGANHDHFLSFYLDLDIDGEANSFVKTKLETKRVNGNWSKRKSYWTPVSQTANTESEARIRVGSGDTQLVFINPNKKTKIGNNIGYRLYPGSNVGHLMSDDDYPQIRGDFSKYNVWVTPFNKSEIWAGGLYADRSHGDDTLAVWTERDREIKDKDIVLWYTLGFHHVPCQEDFPVMPTLNGVFELRPYNFFEHNPVLNAKNEL</sequence>
<keyword evidence="8" id="KW-1015">Disulfide bond</keyword>
<dbReference type="Gene3D" id="2.70.98.20">
    <property type="entry name" value="Copper amine oxidase, catalytic domain"/>
    <property type="match status" value="1"/>
</dbReference>
<dbReference type="InterPro" id="IPR000269">
    <property type="entry name" value="Cu_amine_oxidase"/>
</dbReference>
<dbReference type="Pfam" id="PF02727">
    <property type="entry name" value="Cu_amine_oxidN2"/>
    <property type="match status" value="1"/>
</dbReference>
<proteinExistence type="evidence at transcript level"/>
<dbReference type="InterPro" id="IPR015802">
    <property type="entry name" value="Cu_amine_oxidase_N3"/>
</dbReference>
<evidence type="ECO:0000256" key="10">
    <source>
        <dbReference type="PIRSR" id="PIRSR600269-51"/>
    </source>
</evidence>
<evidence type="ECO:0000256" key="12">
    <source>
        <dbReference type="SAM" id="SignalP"/>
    </source>
</evidence>
<feature type="domain" description="Copper amine oxidase N3-terminal" evidence="15">
    <location>
        <begin position="128"/>
        <end position="226"/>
    </location>
</feature>
<dbReference type="EC" id="1.4.3.-" evidence="11"/>
<evidence type="ECO:0000259" key="14">
    <source>
        <dbReference type="Pfam" id="PF02727"/>
    </source>
</evidence>
<comment type="subunit">
    <text evidence="3">Homodimer.</text>
</comment>
<evidence type="ECO:0000256" key="1">
    <source>
        <dbReference type="ARBA" id="ARBA00001935"/>
    </source>
</evidence>
<comment type="cofactor">
    <cofactor evidence="1">
        <name>Cu cation</name>
        <dbReference type="ChEBI" id="CHEBI:23378"/>
    </cofactor>
</comment>
<evidence type="ECO:0000256" key="7">
    <source>
        <dbReference type="ARBA" id="ARBA00023008"/>
    </source>
</evidence>
<reference evidence="16" key="2">
    <citation type="journal article" date="2024" name="Plant J.">
        <title>Seeing double: two different homospermidine oxidases are involved in pyrrolizidine alkaloid biosynthesis in different organs of comfrey (Symphytum officinale).</title>
        <authorList>
            <person name="Zakaria M.M."/>
            <person name="Kruse L.H."/>
            <person name="Engelhardt A."/>
            <person name="Ober D."/>
        </authorList>
    </citation>
    <scope>NUCLEOTIDE SEQUENCE</scope>
</reference>
<feature type="active site" description="Proton acceptor" evidence="9">
    <location>
        <position position="333"/>
    </location>
</feature>
<evidence type="ECO:0000256" key="11">
    <source>
        <dbReference type="RuleBase" id="RU000672"/>
    </source>
</evidence>
<dbReference type="GO" id="GO:0048038">
    <property type="term" value="F:quinone binding"/>
    <property type="evidence" value="ECO:0007669"/>
    <property type="project" value="InterPro"/>
</dbReference>
<dbReference type="SUPFAM" id="SSF54416">
    <property type="entry name" value="Amine oxidase N-terminal region"/>
    <property type="match status" value="2"/>
</dbReference>
<evidence type="ECO:0000256" key="4">
    <source>
        <dbReference type="ARBA" id="ARBA00022723"/>
    </source>
</evidence>
<dbReference type="EMBL" id="OR651362">
    <property type="protein sequence ID" value="WNX29037.1"/>
    <property type="molecule type" value="mRNA"/>
</dbReference>
<evidence type="ECO:0000313" key="16">
    <source>
        <dbReference type="EMBL" id="WNX29037.1"/>
    </source>
</evidence>
<evidence type="ECO:0000259" key="13">
    <source>
        <dbReference type="Pfam" id="PF01179"/>
    </source>
</evidence>
<comment type="similarity">
    <text evidence="2 11">Belongs to the copper/topaquinone oxidase family.</text>
</comment>
<dbReference type="PANTHER" id="PTHR10638">
    <property type="entry name" value="COPPER AMINE OXIDASE"/>
    <property type="match status" value="1"/>
</dbReference>
<name>A0AAU0ATU1_SYMOF</name>
<dbReference type="InterPro" id="IPR015800">
    <property type="entry name" value="Cu_amine_oxidase_N2"/>
</dbReference>
<feature type="signal peptide" evidence="12">
    <location>
        <begin position="1"/>
        <end position="27"/>
    </location>
</feature>
<dbReference type="InterPro" id="IPR015798">
    <property type="entry name" value="Cu_amine_oxidase_C"/>
</dbReference>
<dbReference type="GO" id="GO:0009308">
    <property type="term" value="P:amine metabolic process"/>
    <property type="evidence" value="ECO:0007669"/>
    <property type="project" value="UniProtKB-UniRule"/>
</dbReference>
<comment type="cofactor">
    <cofactor evidence="11">
        <name>Cu cation</name>
        <dbReference type="ChEBI" id="CHEBI:23378"/>
    </cofactor>
    <text evidence="11">Contains 1 topaquinone per subunit.</text>
</comment>
<evidence type="ECO:0000256" key="2">
    <source>
        <dbReference type="ARBA" id="ARBA00007983"/>
    </source>
</evidence>
<feature type="chain" id="PRO_5043927719" description="Amine oxidase" evidence="12">
    <location>
        <begin position="28"/>
        <end position="674"/>
    </location>
</feature>
<dbReference type="Gene3D" id="3.10.450.40">
    <property type="match status" value="2"/>
</dbReference>
<evidence type="ECO:0000256" key="8">
    <source>
        <dbReference type="ARBA" id="ARBA00023157"/>
    </source>
</evidence>
<feature type="active site" description="Schiff-base intermediate with substrate; via topaquinone" evidence="9">
    <location>
        <position position="421"/>
    </location>
</feature>
<accession>A0AAU0ATU1</accession>
<keyword evidence="5 9" id="KW-0801">TPQ</keyword>
<comment type="PTM">
    <text evidence="10 11">Topaquinone (TPQ) is generated by copper-dependent autoxidation of a specific tyrosyl residue.</text>
</comment>
<keyword evidence="7 11" id="KW-0186">Copper</keyword>
<dbReference type="GO" id="GO:0008131">
    <property type="term" value="F:primary methylamine oxidase activity"/>
    <property type="evidence" value="ECO:0007669"/>
    <property type="project" value="InterPro"/>
</dbReference>
<dbReference type="SUPFAM" id="SSF49998">
    <property type="entry name" value="Amine oxidase catalytic domain"/>
    <property type="match status" value="1"/>
</dbReference>
<dbReference type="PANTHER" id="PTHR10638:SF71">
    <property type="entry name" value="AMINE OXIDASE"/>
    <property type="match status" value="1"/>
</dbReference>
<keyword evidence="6 11" id="KW-0560">Oxidoreductase</keyword>
<keyword evidence="12" id="KW-0732">Signal</keyword>
<dbReference type="InterPro" id="IPR049947">
    <property type="entry name" value="Cu_Am_Ox_Cu-bd"/>
</dbReference>
<dbReference type="InterPro" id="IPR016182">
    <property type="entry name" value="Cu_amine_oxidase_N-reg"/>
</dbReference>
<evidence type="ECO:0000256" key="9">
    <source>
        <dbReference type="PIRSR" id="PIRSR600269-50"/>
    </source>
</evidence>
<dbReference type="Pfam" id="PF01179">
    <property type="entry name" value="Cu_amine_oxid"/>
    <property type="match status" value="1"/>
</dbReference>
<dbReference type="InterPro" id="IPR049948">
    <property type="entry name" value="Cu_Am_ox_TPQ-bd"/>
</dbReference>
<dbReference type="PROSITE" id="PS01164">
    <property type="entry name" value="COPPER_AMINE_OXID_1"/>
    <property type="match status" value="1"/>
</dbReference>
<keyword evidence="4 11" id="KW-0479">Metal-binding</keyword>
<dbReference type="FunFam" id="3.10.450.40:FF:000012">
    <property type="entry name" value="Amine oxidase"/>
    <property type="match status" value="1"/>
</dbReference>
<evidence type="ECO:0000256" key="6">
    <source>
        <dbReference type="ARBA" id="ARBA00023002"/>
    </source>
</evidence>
<dbReference type="Pfam" id="PF02728">
    <property type="entry name" value="Cu_amine_oxidN3"/>
    <property type="match status" value="1"/>
</dbReference>
<evidence type="ECO:0000256" key="5">
    <source>
        <dbReference type="ARBA" id="ARBA00022772"/>
    </source>
</evidence>
<dbReference type="PROSITE" id="PS01165">
    <property type="entry name" value="COPPER_AMINE_OXID_2"/>
    <property type="match status" value="1"/>
</dbReference>
<feature type="domain" description="Copper amine oxidase catalytic" evidence="13">
    <location>
        <begin position="257"/>
        <end position="668"/>
    </location>
</feature>
<protein>
    <recommendedName>
        <fullName evidence="11">Amine oxidase</fullName>
        <ecNumber evidence="11">1.4.3.-</ecNumber>
    </recommendedName>
</protein>
<feature type="domain" description="Copper amine oxidase N2-terminal" evidence="14">
    <location>
        <begin position="30"/>
        <end position="120"/>
    </location>
</feature>
<reference evidence="16" key="1">
    <citation type="submission" date="2023-10" db="EMBL/GenBank/DDBJ databases">
        <authorList>
            <person name="Zakaria M."/>
            <person name="Kruse L.H."/>
            <person name="Engelhardt A."/>
            <person name="Ober D."/>
        </authorList>
    </citation>
    <scope>NUCLEOTIDE SEQUENCE</scope>
</reference>
<dbReference type="FunFam" id="2.70.98.20:FF:000004">
    <property type="entry name" value="Amine oxidase"/>
    <property type="match status" value="1"/>
</dbReference>
<evidence type="ECO:0000256" key="3">
    <source>
        <dbReference type="ARBA" id="ARBA00011738"/>
    </source>
</evidence>